<dbReference type="RefSeq" id="WP_128385100.1">
    <property type="nucleotide sequence ID" value="NZ_CP035033.1"/>
</dbReference>
<protein>
    <submittedName>
        <fullName evidence="2">DUF481 domain-containing protein</fullName>
    </submittedName>
</protein>
<dbReference type="KEGG" id="htr:EPV75_08500"/>
<dbReference type="AlphaFoldDB" id="A0A410H455"/>
<evidence type="ECO:0000256" key="1">
    <source>
        <dbReference type="SAM" id="SignalP"/>
    </source>
</evidence>
<reference evidence="2 3" key="1">
    <citation type="journal article" date="2018" name="Environ. Microbiol.">
        <title>Genomes of ubiquitous marine and hypersaline Hydrogenovibrio, Thiomicrorhabdus and Thiomicrospira spp. encode a diversity of mechanisms to sustain chemolithoautotrophy in heterogeneous environments.</title>
        <authorList>
            <person name="Scott K.M."/>
            <person name="Williams J."/>
            <person name="Porter C.M.B."/>
            <person name="Russel S."/>
            <person name="Harmer T.L."/>
            <person name="Paul J.H."/>
            <person name="Antonen K.M."/>
            <person name="Bridges M.K."/>
            <person name="Camper G.J."/>
            <person name="Campla C.K."/>
            <person name="Casella L.G."/>
            <person name="Chase E."/>
            <person name="Conrad J.W."/>
            <person name="Cruz M.C."/>
            <person name="Dunlap D.S."/>
            <person name="Duran L."/>
            <person name="Fahsbender E.M."/>
            <person name="Goldsmith D.B."/>
            <person name="Keeley R.F."/>
            <person name="Kondoff M.R."/>
            <person name="Kussy B.I."/>
            <person name="Lane M.K."/>
            <person name="Lawler S."/>
            <person name="Leigh B.A."/>
            <person name="Lewis C."/>
            <person name="Lostal L.M."/>
            <person name="Marking D."/>
            <person name="Mancera P.A."/>
            <person name="McClenthan E.C."/>
            <person name="McIntyre E.A."/>
            <person name="Mine J.A."/>
            <person name="Modi S."/>
            <person name="Moore B.D."/>
            <person name="Morgan W.A."/>
            <person name="Nelson K.M."/>
            <person name="Nguyen K.N."/>
            <person name="Ogburn N."/>
            <person name="Parrino D.G."/>
            <person name="Pedapudi A.D."/>
            <person name="Pelham R.P."/>
            <person name="Preece A.M."/>
            <person name="Rampersad E.A."/>
            <person name="Richardson J.C."/>
            <person name="Rodgers C.M."/>
            <person name="Schaffer B.L."/>
            <person name="Sheridan N.E."/>
            <person name="Solone M.R."/>
            <person name="Staley Z.R."/>
            <person name="Tabuchi M."/>
            <person name="Waide R.J."/>
            <person name="Wanjugi P.W."/>
            <person name="Young S."/>
            <person name="Clum A."/>
            <person name="Daum C."/>
            <person name="Huntemann M."/>
            <person name="Ivanova N."/>
            <person name="Kyrpides N."/>
            <person name="Mikhailova N."/>
            <person name="Palaniappan K."/>
            <person name="Pillay M."/>
            <person name="Reddy T.B.K."/>
            <person name="Shapiro N."/>
            <person name="Stamatis D."/>
            <person name="Varghese N."/>
            <person name="Woyke T."/>
            <person name="Boden R."/>
            <person name="Freyermuth S.K."/>
            <person name="Kerfeld C.A."/>
        </authorList>
    </citation>
    <scope>NUCLEOTIDE SEQUENCE [LARGE SCALE GENOMIC DNA]</scope>
    <source>
        <strain evidence="2 3">JR-2</strain>
    </source>
</reference>
<dbReference type="EMBL" id="CP035033">
    <property type="protein sequence ID" value="QAB15703.1"/>
    <property type="molecule type" value="Genomic_DNA"/>
</dbReference>
<dbReference type="Pfam" id="PF04338">
    <property type="entry name" value="DUF481"/>
    <property type="match status" value="1"/>
</dbReference>
<sequence length="245" mass="27617">MTKQTLALLTLSSLFAGSQVMAAETKTDKGLHGSGEAGYSETTGNTNTQAIYASLKLDYTQEMYKLKGKIDASNKKEDGNRTEERYVGDLQGNLYFSDYQKAYGFGQFRAENNRFEDIELNTYTLVGLGYNFIKEQDLVLTGEAGIGNQTQDYTKDSGEKDFSQLIGKLYGNFEYGFNANVRFLQNLTVFTGEKQTKYESNTGLKVKLNGNLNLKLNYQYRHNDNPATGKKKDDTETMLTLMYDF</sequence>
<name>A0A410H455_9GAMM</name>
<dbReference type="Proteomes" id="UP000285478">
    <property type="component" value="Chromosome"/>
</dbReference>
<accession>A0A410H455</accession>
<keyword evidence="3" id="KW-1185">Reference proteome</keyword>
<dbReference type="InterPro" id="IPR007433">
    <property type="entry name" value="DUF481"/>
</dbReference>
<evidence type="ECO:0000313" key="2">
    <source>
        <dbReference type="EMBL" id="QAB15703.1"/>
    </source>
</evidence>
<proteinExistence type="predicted"/>
<organism evidence="2 3">
    <name type="scientific">Hydrogenovibrio thermophilus</name>
    <dbReference type="NCBI Taxonomy" id="265883"/>
    <lineage>
        <taxon>Bacteria</taxon>
        <taxon>Pseudomonadati</taxon>
        <taxon>Pseudomonadota</taxon>
        <taxon>Gammaproteobacteria</taxon>
        <taxon>Thiotrichales</taxon>
        <taxon>Piscirickettsiaceae</taxon>
        <taxon>Hydrogenovibrio</taxon>
    </lineage>
</organism>
<feature type="signal peptide" evidence="1">
    <location>
        <begin position="1"/>
        <end position="22"/>
    </location>
</feature>
<keyword evidence="1" id="KW-0732">Signal</keyword>
<feature type="chain" id="PRO_5019098226" evidence="1">
    <location>
        <begin position="23"/>
        <end position="245"/>
    </location>
</feature>
<evidence type="ECO:0000313" key="3">
    <source>
        <dbReference type="Proteomes" id="UP000285478"/>
    </source>
</evidence>
<gene>
    <name evidence="2" type="ORF">EPV75_08500</name>
</gene>